<feature type="compositionally biased region" description="Basic and acidic residues" evidence="1">
    <location>
        <begin position="37"/>
        <end position="48"/>
    </location>
</feature>
<dbReference type="KEGG" id="sbro:GQF42_30675"/>
<dbReference type="InterPro" id="IPR014044">
    <property type="entry name" value="CAP_dom"/>
</dbReference>
<reference evidence="4 5" key="1">
    <citation type="submission" date="2019-12" db="EMBL/GenBank/DDBJ databases">
        <title>Streptomyces sp. strain T44 isolated from rhizosphere soil of Broussonetia papyrifera.</title>
        <authorList>
            <person name="Mo P."/>
        </authorList>
    </citation>
    <scope>NUCLEOTIDE SEQUENCE [LARGE SCALE GENOMIC DNA]</scope>
    <source>
        <strain evidence="4 5">T44</strain>
    </source>
</reference>
<feature type="domain" description="SCP" evidence="3">
    <location>
        <begin position="294"/>
        <end position="408"/>
    </location>
</feature>
<gene>
    <name evidence="4" type="ORF">GQF42_30675</name>
</gene>
<keyword evidence="2" id="KW-0472">Membrane</keyword>
<evidence type="ECO:0000313" key="4">
    <source>
        <dbReference type="EMBL" id="QHA07081.1"/>
    </source>
</evidence>
<evidence type="ECO:0000256" key="1">
    <source>
        <dbReference type="SAM" id="MobiDB-lite"/>
    </source>
</evidence>
<feature type="transmembrane region" description="Helical" evidence="2">
    <location>
        <begin position="152"/>
        <end position="173"/>
    </location>
</feature>
<dbReference type="Gene3D" id="3.40.33.10">
    <property type="entry name" value="CAP"/>
    <property type="match status" value="1"/>
</dbReference>
<feature type="compositionally biased region" description="Basic residues" evidence="1">
    <location>
        <begin position="137"/>
        <end position="147"/>
    </location>
</feature>
<feature type="compositionally biased region" description="Polar residues" evidence="1">
    <location>
        <begin position="16"/>
        <end position="34"/>
    </location>
</feature>
<feature type="compositionally biased region" description="Polar residues" evidence="1">
    <location>
        <begin position="187"/>
        <end position="213"/>
    </location>
</feature>
<name>A0A6I6N978_9ACTN</name>
<evidence type="ECO:0000313" key="5">
    <source>
        <dbReference type="Proteomes" id="UP000436138"/>
    </source>
</evidence>
<keyword evidence="2" id="KW-1133">Transmembrane helix</keyword>
<keyword evidence="2" id="KW-0812">Transmembrane</keyword>
<feature type="region of interest" description="Disordered" evidence="1">
    <location>
        <begin position="182"/>
        <end position="279"/>
    </location>
</feature>
<feature type="compositionally biased region" description="Low complexity" evidence="1">
    <location>
        <begin position="220"/>
        <end position="279"/>
    </location>
</feature>
<dbReference type="SUPFAM" id="SSF55797">
    <property type="entry name" value="PR-1-like"/>
    <property type="match status" value="1"/>
</dbReference>
<protein>
    <submittedName>
        <fullName evidence="4">CAP domain-containing protein</fullName>
    </submittedName>
</protein>
<dbReference type="EMBL" id="CP047020">
    <property type="protein sequence ID" value="QHA07081.1"/>
    <property type="molecule type" value="Genomic_DNA"/>
</dbReference>
<feature type="region of interest" description="Disordered" evidence="1">
    <location>
        <begin position="127"/>
        <end position="147"/>
    </location>
</feature>
<sequence>MGRHRRSAKGRAGEATPTNGSSVGSNGPHTSYPQDSYARDPYAREPYARDPYLPELYRGDPYAQDAYARDSYAEDSYARDPYALELYRGDRVPRGIAPYLNPQAYADANAKAHAYLFAADDGTGSAGGFAPGGDSPRRRRQRRKKVVRPVRAGLLGVTAAVALGTTAVATGVVPGLEHYRLGGGTDTTGSEQVQVADSPSNTATEQGGTTGSADSPEGTSAAGPASGDPQSSSPSASASVSASPTPTASQTSPQPTPTVTASKPRSTPSRTAAKAPAAAPMTVSAQAAAEAEVLKLVNEERAKVGCSALSANSSLTKLAEAFSNDMAARGFFDHTDPDGRSPWDRADAAGITNLGGENIARGQADAAAVMQAWMNSPGHKANILNCDFKTLGVGVHLGQGGPWWTQDFGY</sequence>
<evidence type="ECO:0000259" key="3">
    <source>
        <dbReference type="Pfam" id="PF00188"/>
    </source>
</evidence>
<dbReference type="AlphaFoldDB" id="A0A6I6N978"/>
<dbReference type="RefSeq" id="WP_158925237.1">
    <property type="nucleotide sequence ID" value="NZ_CP047020.1"/>
</dbReference>
<dbReference type="Proteomes" id="UP000436138">
    <property type="component" value="Chromosome"/>
</dbReference>
<dbReference type="CDD" id="cd05379">
    <property type="entry name" value="CAP_bacterial"/>
    <property type="match status" value="1"/>
</dbReference>
<organism evidence="4 5">
    <name type="scientific">Streptomyces broussonetiae</name>
    <dbReference type="NCBI Taxonomy" id="2686304"/>
    <lineage>
        <taxon>Bacteria</taxon>
        <taxon>Bacillati</taxon>
        <taxon>Actinomycetota</taxon>
        <taxon>Actinomycetes</taxon>
        <taxon>Kitasatosporales</taxon>
        <taxon>Streptomycetaceae</taxon>
        <taxon>Streptomyces</taxon>
    </lineage>
</organism>
<accession>A0A6I6N978</accession>
<evidence type="ECO:0000256" key="2">
    <source>
        <dbReference type="SAM" id="Phobius"/>
    </source>
</evidence>
<dbReference type="Pfam" id="PF00188">
    <property type="entry name" value="CAP"/>
    <property type="match status" value="1"/>
</dbReference>
<proteinExistence type="predicted"/>
<dbReference type="PANTHER" id="PTHR31157:SF1">
    <property type="entry name" value="SCP DOMAIN-CONTAINING PROTEIN"/>
    <property type="match status" value="1"/>
</dbReference>
<feature type="region of interest" description="Disordered" evidence="1">
    <location>
        <begin position="1"/>
        <end position="56"/>
    </location>
</feature>
<dbReference type="PANTHER" id="PTHR31157">
    <property type="entry name" value="SCP DOMAIN-CONTAINING PROTEIN"/>
    <property type="match status" value="1"/>
</dbReference>
<dbReference type="InterPro" id="IPR035940">
    <property type="entry name" value="CAP_sf"/>
</dbReference>
<keyword evidence="5" id="KW-1185">Reference proteome</keyword>